<feature type="domain" description="Phospholipid/glycerol acyltransferase" evidence="3">
    <location>
        <begin position="68"/>
        <end position="183"/>
    </location>
</feature>
<keyword evidence="2 4" id="KW-0012">Acyltransferase</keyword>
<keyword evidence="6" id="KW-1185">Reference proteome</keyword>
<dbReference type="CDD" id="cd07989">
    <property type="entry name" value="LPLAT_AGPAT-like"/>
    <property type="match status" value="1"/>
</dbReference>
<evidence type="ECO:0000313" key="5">
    <source>
        <dbReference type="EMBL" id="UON90627.1"/>
    </source>
</evidence>
<dbReference type="PANTHER" id="PTHR10434:SF55">
    <property type="entry name" value="POSSIBLE ACYLTRANSFERASE"/>
    <property type="match status" value="1"/>
</dbReference>
<dbReference type="EMBL" id="CP094984">
    <property type="protein sequence ID" value="UON90627.1"/>
    <property type="molecule type" value="Genomic_DNA"/>
</dbReference>
<organism evidence="4 7">
    <name type="scientific">Arthrobacter zhangbolii</name>
    <dbReference type="NCBI Taxonomy" id="2886936"/>
    <lineage>
        <taxon>Bacteria</taxon>
        <taxon>Bacillati</taxon>
        <taxon>Actinomycetota</taxon>
        <taxon>Actinomycetes</taxon>
        <taxon>Micrococcales</taxon>
        <taxon>Micrococcaceae</taxon>
        <taxon>Arthrobacter</taxon>
    </lineage>
</organism>
<dbReference type="Proteomes" id="UP000829758">
    <property type="component" value="Chromosome"/>
</dbReference>
<reference evidence="4" key="1">
    <citation type="submission" date="2021-10" db="EMBL/GenBank/DDBJ databases">
        <title>Novel species in genus Arthrobacter.</title>
        <authorList>
            <person name="Liu Y."/>
        </authorList>
    </citation>
    <scope>NUCLEOTIDE SEQUENCE</scope>
    <source>
        <strain evidence="4">Zg-Y462</strain>
        <strain evidence="6">zg-Y462</strain>
    </source>
</reference>
<gene>
    <name evidence="4" type="ORF">LJ755_02535</name>
    <name evidence="5" type="ORF">MUK71_08150</name>
</gene>
<dbReference type="GO" id="GO:0005886">
    <property type="term" value="C:plasma membrane"/>
    <property type="evidence" value="ECO:0007669"/>
    <property type="project" value="TreeGrafter"/>
</dbReference>
<sequence>MSEPSHSQELTLPAKRSPNKYVYRGIVFTGLAARGLFRVPVIPSGLENLPTGEQIRGLDRKVVPGKGAVVAITHFGYLDFAFAELLIWRKLKVHMRFLVTKKAAKKPFVKAVCDWCEHVVVDRADGAAAYAESVEKLRGGDYLAVLPEAGVSRSFSVRELKTGAVRMAAEAGVPIIPISIWGAHRMKTRGHGLSLSSVWKTPVRMHVGEMIRVDENPDVAAETLRLQEELQAGIDHCIDTYPVTPAPGAWWMPRSRGGSAMGVEEQRVLDAADREKYKITG</sequence>
<dbReference type="EMBL" id="JAJFZT010000001">
    <property type="protein sequence ID" value="MCC3271611.1"/>
    <property type="molecule type" value="Genomic_DNA"/>
</dbReference>
<name>A0A9X1M5H3_9MICC</name>
<protein>
    <submittedName>
        <fullName evidence="4">1-acyl-sn-glycerol-3-phosphate acyltransferase</fullName>
    </submittedName>
</protein>
<dbReference type="PANTHER" id="PTHR10434">
    <property type="entry name" value="1-ACYL-SN-GLYCEROL-3-PHOSPHATE ACYLTRANSFERASE"/>
    <property type="match status" value="1"/>
</dbReference>
<dbReference type="Pfam" id="PF01553">
    <property type="entry name" value="Acyltransferase"/>
    <property type="match status" value="1"/>
</dbReference>
<dbReference type="InterPro" id="IPR002123">
    <property type="entry name" value="Plipid/glycerol_acylTrfase"/>
</dbReference>
<proteinExistence type="predicted"/>
<dbReference type="GO" id="GO:0006654">
    <property type="term" value="P:phosphatidic acid biosynthetic process"/>
    <property type="evidence" value="ECO:0007669"/>
    <property type="project" value="TreeGrafter"/>
</dbReference>
<evidence type="ECO:0000256" key="2">
    <source>
        <dbReference type="ARBA" id="ARBA00023315"/>
    </source>
</evidence>
<accession>A0A9X1M5H3</accession>
<dbReference type="Proteomes" id="UP001155145">
    <property type="component" value="Unassembled WGS sequence"/>
</dbReference>
<evidence type="ECO:0000313" key="4">
    <source>
        <dbReference type="EMBL" id="MCC3271611.1"/>
    </source>
</evidence>
<keyword evidence="1" id="KW-0808">Transferase</keyword>
<dbReference type="SUPFAM" id="SSF69593">
    <property type="entry name" value="Glycerol-3-phosphate (1)-acyltransferase"/>
    <property type="match status" value="1"/>
</dbReference>
<dbReference type="GO" id="GO:0003841">
    <property type="term" value="F:1-acylglycerol-3-phosphate O-acyltransferase activity"/>
    <property type="evidence" value="ECO:0007669"/>
    <property type="project" value="TreeGrafter"/>
</dbReference>
<dbReference type="RefSeq" id="WP_227902005.1">
    <property type="nucleotide sequence ID" value="NZ_CP094984.1"/>
</dbReference>
<dbReference type="SMART" id="SM00563">
    <property type="entry name" value="PlsC"/>
    <property type="match status" value="1"/>
</dbReference>
<dbReference type="AlphaFoldDB" id="A0A9X1M5H3"/>
<evidence type="ECO:0000313" key="7">
    <source>
        <dbReference type="Proteomes" id="UP001155145"/>
    </source>
</evidence>
<evidence type="ECO:0000259" key="3">
    <source>
        <dbReference type="SMART" id="SM00563"/>
    </source>
</evidence>
<evidence type="ECO:0000256" key="1">
    <source>
        <dbReference type="ARBA" id="ARBA00022679"/>
    </source>
</evidence>
<evidence type="ECO:0000313" key="6">
    <source>
        <dbReference type="Proteomes" id="UP000829758"/>
    </source>
</evidence>